<evidence type="ECO:0000313" key="2">
    <source>
        <dbReference type="EMBL" id="CEL96073.1"/>
    </source>
</evidence>
<feature type="region of interest" description="Disordered" evidence="1">
    <location>
        <begin position="135"/>
        <end position="165"/>
    </location>
</feature>
<sequence length="968" mass="104455">MMYVTVGQDSSPGDGFPSSSSRTFVRRGKSTAYRMRRFTPLMQQERGDGTYLQQQPESYALPHEWYRQWSAAVPVSIPSSAPPPPPHPVTPAPPDASPELQGATLTVSPPRWQPPVPSPAPLNWGDIQKGVTALSSPSVTPQVVLPAGGRDGDTAGEPDGAAPVVTHETVKPQVGEKKVVRLKSTKGRKGLRERAPYKTRIPADYDGGHSAEGEEEDWGRLSPQNAVLPPPFQPPAVTAVQPPKITDLEGLMSLPTVVVPPEKLLPERQPFSAREPPVDVTAVNHDDRPVRGPKQWTAKGGDAIWIPLTPPQVESKAHTAKKGKVTTKRPKTASSILQPSKDDIYVNRLKALRLHTGVPTRSHSIPVEGKGDREEHPLLSPLPKDLPQSRLCAFHSQPKRTPLISRHEPPPNEVKPARPATAPLGRSVSVGALAKKSKGQEPREHVVKSPIPLTPPRREPDKTQREGTPADGLAMKQPVILKAPPVKTIVASFEAKAKLSSAKELSPGKTSLIIDGGSASQVTSSHPTPTKQRAIVSATRAPTKAPVKPPLAEPPPKIDRKTAARERTTALQKAVEEPQKRGASRTDTHPILLQKMSSEKLVVSRGDQTLSEHEIHAMLSFGGPKAPVAEAIPAHGPPLHVKKPAVPLKRPPAIEAKESIVTPTAQGISLKVKALRDQQAGLPPQSEELLKIPSPARPGEDGQMALPKLGVVSSLQERMAAKARHAPSAIHRRTLPVKPRSFMPKAPFPMSPAQEEKLRAWLEETVAHHLAQVNAVQVGLTPGQMAGSQVPKSRYKAPAPNIARVEARSPTAQVNDVSKNFESPRDQLVSQSNDGSRPASSQSPPPSLRPSSASVHRREALSQQSRATKDVMAEEPVDEPRRFVARVGGGFMSCSTFLRVGTSRPQTPQRQSQGAGVDVDVYALEHDRTYQLTRDSAYTACLARRVAPQTLIDAAQQAEFSQSVKIVD</sequence>
<keyword evidence="3" id="KW-1185">Reference proteome</keyword>
<feature type="compositionally biased region" description="Pro residues" evidence="1">
    <location>
        <begin position="80"/>
        <end position="96"/>
    </location>
</feature>
<feature type="compositionally biased region" description="Basic and acidic residues" evidence="1">
    <location>
        <begin position="556"/>
        <end position="588"/>
    </location>
</feature>
<feature type="region of interest" description="Disordered" evidence="1">
    <location>
        <begin position="360"/>
        <end position="477"/>
    </location>
</feature>
<feature type="compositionally biased region" description="Polar residues" evidence="1">
    <location>
        <begin position="518"/>
        <end position="531"/>
    </location>
</feature>
<feature type="region of interest" description="Disordered" evidence="1">
    <location>
        <begin position="538"/>
        <end position="607"/>
    </location>
</feature>
<feature type="region of interest" description="Disordered" evidence="1">
    <location>
        <begin position="784"/>
        <end position="875"/>
    </location>
</feature>
<reference evidence="2 3" key="1">
    <citation type="submission" date="2014-11" db="EMBL/GenBank/DDBJ databases">
        <authorList>
            <person name="Zhu J."/>
            <person name="Qi W."/>
            <person name="Song R."/>
        </authorList>
    </citation>
    <scope>NUCLEOTIDE SEQUENCE [LARGE SCALE GENOMIC DNA]</scope>
</reference>
<feature type="compositionally biased region" description="Basic and acidic residues" evidence="1">
    <location>
        <begin position="438"/>
        <end position="447"/>
    </location>
</feature>
<feature type="compositionally biased region" description="Basic residues" evidence="1">
    <location>
        <begin position="318"/>
        <end position="331"/>
    </location>
</feature>
<feature type="region of interest" description="Disordered" evidence="1">
    <location>
        <begin position="279"/>
        <end position="298"/>
    </location>
</feature>
<feature type="compositionally biased region" description="Basic and acidic residues" evidence="1">
    <location>
        <begin position="456"/>
        <end position="465"/>
    </location>
</feature>
<feature type="compositionally biased region" description="Pro residues" evidence="1">
    <location>
        <begin position="111"/>
        <end position="120"/>
    </location>
</feature>
<accession>A0A0G4EHQ3</accession>
<feature type="region of interest" description="Disordered" evidence="1">
    <location>
        <begin position="184"/>
        <end position="235"/>
    </location>
</feature>
<feature type="compositionally biased region" description="Basic and acidic residues" evidence="1">
    <location>
        <begin position="190"/>
        <end position="212"/>
    </location>
</feature>
<evidence type="ECO:0000313" key="3">
    <source>
        <dbReference type="Proteomes" id="UP000041254"/>
    </source>
</evidence>
<dbReference type="InParanoid" id="A0A0G4EHQ3"/>
<feature type="compositionally biased region" description="Polar residues" evidence="1">
    <location>
        <begin position="810"/>
        <end position="821"/>
    </location>
</feature>
<dbReference type="Proteomes" id="UP000041254">
    <property type="component" value="Unassembled WGS sequence"/>
</dbReference>
<dbReference type="VEuPathDB" id="CryptoDB:Vbra_7513"/>
<feature type="region of interest" description="Disordered" evidence="1">
    <location>
        <begin position="75"/>
        <end position="121"/>
    </location>
</feature>
<feature type="compositionally biased region" description="Low complexity" evidence="1">
    <location>
        <begin position="9"/>
        <end position="21"/>
    </location>
</feature>
<feature type="region of interest" description="Disordered" evidence="1">
    <location>
        <begin position="1"/>
        <end position="30"/>
    </location>
</feature>
<name>A0A0G4EHQ3_VITBC</name>
<feature type="region of interest" description="Disordered" evidence="1">
    <location>
        <begin position="514"/>
        <end position="533"/>
    </location>
</feature>
<gene>
    <name evidence="2" type="ORF">Vbra_7513</name>
</gene>
<proteinExistence type="predicted"/>
<evidence type="ECO:0000256" key="1">
    <source>
        <dbReference type="SAM" id="MobiDB-lite"/>
    </source>
</evidence>
<organism evidence="2 3">
    <name type="scientific">Vitrella brassicaformis (strain CCMP3155)</name>
    <dbReference type="NCBI Taxonomy" id="1169540"/>
    <lineage>
        <taxon>Eukaryota</taxon>
        <taxon>Sar</taxon>
        <taxon>Alveolata</taxon>
        <taxon>Colpodellida</taxon>
        <taxon>Vitrellaceae</taxon>
        <taxon>Vitrella</taxon>
    </lineage>
</organism>
<dbReference type="AlphaFoldDB" id="A0A0G4EHQ3"/>
<protein>
    <submittedName>
        <fullName evidence="2">Uncharacterized protein</fullName>
    </submittedName>
</protein>
<dbReference type="EMBL" id="CDMY01000243">
    <property type="protein sequence ID" value="CEL96073.1"/>
    <property type="molecule type" value="Genomic_DNA"/>
</dbReference>
<feature type="region of interest" description="Disordered" evidence="1">
    <location>
        <begin position="313"/>
        <end position="334"/>
    </location>
</feature>